<sequence length="1242" mass="136399">MRDRTRWYQPVVAALRPWPEEHARTRPALLCQVELALRLMETVAPDHAAEGAWTLLGGYGLPFTRAAKLPTGAAEQLALAAARHLLWPMRRRRMWRQSLDAYLELPERLRAYRVPTAGEPAYRVPLKVAADRFAAYDAALASLPGFAAKPLPQAEAGEHRFMDRRHRRTSVTVPADLVQEPSPGHPLAAERPATASALDVALDELADVAGWMDAEEQRRGLKAGNWAQRLDHLDLDTRTPDGTAFEAASALPLDRLTHLVGMVGAGKSTLMTLLAVWAHRNGLRITLVVGDVAEQLNLTELFRTLGLSAAVVQGGTTRPQHTQRLHRRLAARGAHSLLAHTGPVFTHLSTACPLDALRSLDTSEPLRYTDAPCGALHPTRREETADAPAPENAVRELERARGVTGKDALPDDADEEDLGTPHACPLWSACPRHSSARDLVDALIWVANPASLVQTAVPRQLNAECLRYLELACLRSDIVIVDEADRVQMQLDQMFAPSATLVTTGVSDSWLDQLQTHEIAELARQGRLQLSDQDVERWSAALDVVGSAADRLYAMLIDDEGLRNWAQIDYFSAWTLQEKLLHAWYPPARGRGAGLPDRTNEGDIEDENALYEDEDGLGDDGGNTRVPETPWAPRRTEITAFFDTFRDDPLGGHGPYLTPADKLTALAHDVLHTLDEKRTRGRVRALLDSFLVGAPGPEQRPTPLTSHGREPVREDVPLTEEWRELNARRLEFTLVLAALHQRLDRVMFLWPQVEAALRLDSASHELTRRPPLDYAPLLPEAPMGNVLGFQYLVDERAAARNKEGHRTGTLRFFRCAGVGRELLLNLPQLGADPGRGQSGPHVLLMSGTSWAGTSTRAHVLAPVRAVLKPQSKALRSIRDTVFRTEFLHDAAGQPIRLSGQDPDQREDVLRLMIDRLARPRSDGSSSPLQSELAQIPDQRRKRALLLVGSYAEAQVAAAALDEIPRWRGRVRVLAADDAELETAIGGAAPAGSQAASPGAVRRGDLASFADDPDAELLLAPLLAVERGHNILTAPQRPGEEKVAAFGTVFFLVRPHPRPDDLSLAVFAINDWATRFVRGQLTTPEGTFSDLVAASGSLEAAGSSFRTTARRVWRHLLSRPYIYSSLSDDEKESFVWDQLVTIWQVIGRLVRGGVPARVVFVDAAFAPRLAAAQAPAVGRERSRRRTSDPGLLVRMRDVLAPYFADTETAAVGTLPDPADTELVKLLYRPLYEALCALEAPPGP</sequence>
<dbReference type="InterPro" id="IPR055254">
    <property type="entry name" value="pPIWI_RE_Z"/>
</dbReference>
<reference evidence="3 4" key="1">
    <citation type="submission" date="2024-06" db="EMBL/GenBank/DDBJ databases">
        <title>The Natural Products Discovery Center: Release of the First 8490 Sequenced Strains for Exploring Actinobacteria Biosynthetic Diversity.</title>
        <authorList>
            <person name="Kalkreuter E."/>
            <person name="Kautsar S.A."/>
            <person name="Yang D."/>
            <person name="Bader C.D."/>
            <person name="Teijaro C.N."/>
            <person name="Fluegel L."/>
            <person name="Davis C.M."/>
            <person name="Simpson J.R."/>
            <person name="Lauterbach L."/>
            <person name="Steele A.D."/>
            <person name="Gui C."/>
            <person name="Meng S."/>
            <person name="Li G."/>
            <person name="Viehrig K."/>
            <person name="Ye F."/>
            <person name="Su P."/>
            <person name="Kiefer A.F."/>
            <person name="Nichols A."/>
            <person name="Cepeda A.J."/>
            <person name="Yan W."/>
            <person name="Fan B."/>
            <person name="Jiang Y."/>
            <person name="Adhikari A."/>
            <person name="Zheng C.-J."/>
            <person name="Schuster L."/>
            <person name="Cowan T.M."/>
            <person name="Smanski M.J."/>
            <person name="Chevrette M.G."/>
            <person name="De Carvalho L.P.S."/>
            <person name="Shen B."/>
        </authorList>
    </citation>
    <scope>NUCLEOTIDE SEQUENCE [LARGE SCALE GENOMIC DNA]</scope>
    <source>
        <strain evidence="3 4">NPDC045705</strain>
    </source>
</reference>
<keyword evidence="4" id="KW-1185">Reference proteome</keyword>
<evidence type="ECO:0000313" key="4">
    <source>
        <dbReference type="Proteomes" id="UP001551210"/>
    </source>
</evidence>
<dbReference type="Pfam" id="PF18155">
    <property type="entry name" value="pPIWI_RE_Z"/>
    <property type="match status" value="1"/>
</dbReference>
<evidence type="ECO:0000256" key="1">
    <source>
        <dbReference type="SAM" id="MobiDB-lite"/>
    </source>
</evidence>
<proteinExistence type="predicted"/>
<organism evidence="3 4">
    <name type="scientific">Streptomyces exfoliatus</name>
    <name type="common">Streptomyces hydrogenans</name>
    <dbReference type="NCBI Taxonomy" id="1905"/>
    <lineage>
        <taxon>Bacteria</taxon>
        <taxon>Bacillati</taxon>
        <taxon>Actinomycetota</taxon>
        <taxon>Actinomycetes</taxon>
        <taxon>Kitasatosporales</taxon>
        <taxon>Streptomycetaceae</taxon>
        <taxon>Streptomyces</taxon>
    </lineage>
</organism>
<dbReference type="SUPFAM" id="SSF52540">
    <property type="entry name" value="P-loop containing nucleoside triphosphate hydrolases"/>
    <property type="match status" value="1"/>
</dbReference>
<accession>A0ABV3D296</accession>
<protein>
    <recommendedName>
        <fullName evidence="2">AAA+ ATPase domain-containing protein</fullName>
    </recommendedName>
</protein>
<gene>
    <name evidence="3" type="ORF">AB0A76_25870</name>
</gene>
<feature type="region of interest" description="Disordered" evidence="1">
    <location>
        <begin position="372"/>
        <end position="393"/>
    </location>
</feature>
<dbReference type="SMART" id="SM00382">
    <property type="entry name" value="AAA"/>
    <property type="match status" value="1"/>
</dbReference>
<evidence type="ECO:0000313" key="3">
    <source>
        <dbReference type="EMBL" id="MEU7296596.1"/>
    </source>
</evidence>
<comment type="caution">
    <text evidence="3">The sequence shown here is derived from an EMBL/GenBank/DDBJ whole genome shotgun (WGS) entry which is preliminary data.</text>
</comment>
<name>A0ABV3D296_STREX</name>
<feature type="domain" description="AAA+ ATPase" evidence="2">
    <location>
        <begin position="253"/>
        <end position="534"/>
    </location>
</feature>
<dbReference type="EMBL" id="JBEZAM010000045">
    <property type="protein sequence ID" value="MEU7296596.1"/>
    <property type="molecule type" value="Genomic_DNA"/>
</dbReference>
<dbReference type="InterPro" id="IPR003593">
    <property type="entry name" value="AAA+_ATPase"/>
</dbReference>
<dbReference type="Proteomes" id="UP001551210">
    <property type="component" value="Unassembled WGS sequence"/>
</dbReference>
<dbReference type="InterPro" id="IPR027417">
    <property type="entry name" value="P-loop_NTPase"/>
</dbReference>
<dbReference type="RefSeq" id="WP_359212759.1">
    <property type="nucleotide sequence ID" value="NZ_JBEZAM010000045.1"/>
</dbReference>
<evidence type="ECO:0000259" key="2">
    <source>
        <dbReference type="SMART" id="SM00382"/>
    </source>
</evidence>